<dbReference type="SMART" id="SM01415">
    <property type="entry name" value="DUF106"/>
    <property type="match status" value="1"/>
</dbReference>
<gene>
    <name evidence="9" type="ORF">BCR32DRAFT_240306</name>
</gene>
<evidence type="ECO:0000256" key="6">
    <source>
        <dbReference type="ARBA" id="ARBA00023136"/>
    </source>
</evidence>
<dbReference type="GO" id="GO:0034975">
    <property type="term" value="P:protein folding in endoplasmic reticulum"/>
    <property type="evidence" value="ECO:0007669"/>
    <property type="project" value="TreeGrafter"/>
</dbReference>
<name>A0A1Y1XNR7_9FUNG</name>
<dbReference type="OrthoDB" id="6745403at2759"/>
<comment type="subcellular location">
    <subcellularLocation>
        <location evidence="1">Membrane</location>
        <topology evidence="1">Multi-pass membrane protein</topology>
    </subcellularLocation>
</comment>
<dbReference type="PIRSF" id="PIRSF010045">
    <property type="entry name" value="DUF850_TM_euk"/>
    <property type="match status" value="1"/>
</dbReference>
<feature type="transmembrane region" description="Helical" evidence="8">
    <location>
        <begin position="130"/>
        <end position="151"/>
    </location>
</feature>
<dbReference type="InterPro" id="IPR008568">
    <property type="entry name" value="EMC3"/>
</dbReference>
<evidence type="ECO:0000256" key="1">
    <source>
        <dbReference type="ARBA" id="ARBA00004141"/>
    </source>
</evidence>
<proteinExistence type="inferred from homology"/>
<dbReference type="Proteomes" id="UP000193944">
    <property type="component" value="Unassembled WGS sequence"/>
</dbReference>
<organism evidence="9 10">
    <name type="scientific">Anaeromyces robustus</name>
    <dbReference type="NCBI Taxonomy" id="1754192"/>
    <lineage>
        <taxon>Eukaryota</taxon>
        <taxon>Fungi</taxon>
        <taxon>Fungi incertae sedis</taxon>
        <taxon>Chytridiomycota</taxon>
        <taxon>Chytridiomycota incertae sedis</taxon>
        <taxon>Neocallimastigomycetes</taxon>
        <taxon>Neocallimastigales</taxon>
        <taxon>Neocallimastigaceae</taxon>
        <taxon>Anaeromyces</taxon>
    </lineage>
</organism>
<keyword evidence="6 8" id="KW-0472">Membrane</keyword>
<comment type="caution">
    <text evidence="9">The sequence shown here is derived from an EMBL/GenBank/DDBJ whole genome shotgun (WGS) entry which is preliminary data.</text>
</comment>
<dbReference type="EMBL" id="MCFG01000010">
    <property type="protein sequence ID" value="ORX87315.1"/>
    <property type="molecule type" value="Genomic_DNA"/>
</dbReference>
<feature type="transmembrane region" description="Helical" evidence="8">
    <location>
        <begin position="171"/>
        <end position="195"/>
    </location>
</feature>
<reference evidence="9 10" key="2">
    <citation type="submission" date="2016-08" db="EMBL/GenBank/DDBJ databases">
        <title>Pervasive Adenine N6-methylation of Active Genes in Fungi.</title>
        <authorList>
            <consortium name="DOE Joint Genome Institute"/>
            <person name="Mondo S.J."/>
            <person name="Dannebaum R.O."/>
            <person name="Kuo R.C."/>
            <person name="Labutti K."/>
            <person name="Haridas S."/>
            <person name="Kuo A."/>
            <person name="Salamov A."/>
            <person name="Ahrendt S.R."/>
            <person name="Lipzen A."/>
            <person name="Sullivan W."/>
            <person name="Andreopoulos W.B."/>
            <person name="Clum A."/>
            <person name="Lindquist E."/>
            <person name="Daum C."/>
            <person name="Ramamoorthy G.K."/>
            <person name="Gryganskyi A."/>
            <person name="Culley D."/>
            <person name="Magnuson J.K."/>
            <person name="James T.Y."/>
            <person name="O'Malley M.A."/>
            <person name="Stajich J.E."/>
            <person name="Spatafora J.W."/>
            <person name="Visel A."/>
            <person name="Grigoriev I.V."/>
        </authorList>
    </citation>
    <scope>NUCLEOTIDE SEQUENCE [LARGE SCALE GENOMIC DNA]</scope>
    <source>
        <strain evidence="9 10">S4</strain>
    </source>
</reference>
<keyword evidence="5 8" id="KW-1133">Transmembrane helix</keyword>
<protein>
    <recommendedName>
        <fullName evidence="3 7">ER membrane protein complex subunit 3</fullName>
    </recommendedName>
</protein>
<evidence type="ECO:0000313" key="9">
    <source>
        <dbReference type="EMBL" id="ORX87315.1"/>
    </source>
</evidence>
<dbReference type="PANTHER" id="PTHR13116">
    <property type="entry name" value="ER MEMBRANE PROTEIN COMPLEX SUBUNIT 3"/>
    <property type="match status" value="1"/>
</dbReference>
<comment type="similarity">
    <text evidence="2 7">Belongs to the EMC3 family.</text>
</comment>
<evidence type="ECO:0000256" key="4">
    <source>
        <dbReference type="ARBA" id="ARBA00022692"/>
    </source>
</evidence>
<feature type="transmembrane region" description="Helical" evidence="8">
    <location>
        <begin position="17"/>
        <end position="35"/>
    </location>
</feature>
<dbReference type="PANTHER" id="PTHR13116:SF5">
    <property type="entry name" value="ER MEMBRANE PROTEIN COMPLEX SUBUNIT 3"/>
    <property type="match status" value="1"/>
</dbReference>
<accession>A0A1Y1XNR7</accession>
<reference evidence="9 10" key="1">
    <citation type="submission" date="2016-08" db="EMBL/GenBank/DDBJ databases">
        <title>A Parts List for Fungal Cellulosomes Revealed by Comparative Genomics.</title>
        <authorList>
            <consortium name="DOE Joint Genome Institute"/>
            <person name="Haitjema C.H."/>
            <person name="Gilmore S.P."/>
            <person name="Henske J.K."/>
            <person name="Solomon K.V."/>
            <person name="De Groot R."/>
            <person name="Kuo A."/>
            <person name="Mondo S.J."/>
            <person name="Salamov A.A."/>
            <person name="Labutti K."/>
            <person name="Zhao Z."/>
            <person name="Chiniquy J."/>
            <person name="Barry K."/>
            <person name="Brewer H.M."/>
            <person name="Purvine S.O."/>
            <person name="Wright A.T."/>
            <person name="Boxma B."/>
            <person name="Van Alen T."/>
            <person name="Hackstein J.H."/>
            <person name="Baker S.E."/>
            <person name="Grigoriev I.V."/>
            <person name="O'Malley M.A."/>
        </authorList>
    </citation>
    <scope>NUCLEOTIDE SEQUENCE [LARGE SCALE GENOMIC DNA]</scope>
    <source>
        <strain evidence="9 10">S4</strain>
    </source>
</reference>
<dbReference type="STRING" id="1754192.A0A1Y1XNR7"/>
<evidence type="ECO:0000256" key="5">
    <source>
        <dbReference type="ARBA" id="ARBA00022989"/>
    </source>
</evidence>
<evidence type="ECO:0000256" key="2">
    <source>
        <dbReference type="ARBA" id="ARBA00005376"/>
    </source>
</evidence>
<dbReference type="InterPro" id="IPR002809">
    <property type="entry name" value="EMC3/TMCO1"/>
</dbReference>
<evidence type="ECO:0000256" key="7">
    <source>
        <dbReference type="PIRNR" id="PIRNR010045"/>
    </source>
</evidence>
<comment type="function">
    <text evidence="7">The EMC seems to be required for efficient folding of proteins in the endoplasmic reticulum (ER).</text>
</comment>
<evidence type="ECO:0000313" key="10">
    <source>
        <dbReference type="Proteomes" id="UP000193944"/>
    </source>
</evidence>
<evidence type="ECO:0000256" key="8">
    <source>
        <dbReference type="SAM" id="Phobius"/>
    </source>
</evidence>
<evidence type="ECO:0000256" key="3">
    <source>
        <dbReference type="ARBA" id="ARBA00020822"/>
    </source>
</evidence>
<sequence length="265" mass="30323">MAGSMYESQDLYLDPSIKYWVLFPIMIVMFLVGILRHNITTILSVNQSLSTGEVKESLAVKYGRLFIANKNYIPESTFKLRKNYWYDAYNSGKYLNDPNATANGDMLDPANMESTMTGMKKAFANLIPQYVLMSWVSYFFAGFVIIKLPFYLPTRFKEMFQRGIDTQNLDISWVSSLSWYFFNLFGLGGIFSLILGSNNSAGSAKDIAPQMQMAPNQKDRFNKLHKSLAEEVKIVEHSWALDDIEDQILIKYGKKSPVNNDKKNK</sequence>
<dbReference type="Pfam" id="PF01956">
    <property type="entry name" value="EMC3_TMCO1"/>
    <property type="match status" value="1"/>
</dbReference>
<keyword evidence="4 8" id="KW-0812">Transmembrane</keyword>
<keyword evidence="10" id="KW-1185">Reference proteome</keyword>
<dbReference type="GO" id="GO:0072546">
    <property type="term" value="C:EMC complex"/>
    <property type="evidence" value="ECO:0007669"/>
    <property type="project" value="TreeGrafter"/>
</dbReference>
<dbReference type="AlphaFoldDB" id="A0A1Y1XNR7"/>